<gene>
    <name evidence="1" type="ORF">DW064_06365</name>
</gene>
<reference evidence="1 2" key="1">
    <citation type="submission" date="2018-08" db="EMBL/GenBank/DDBJ databases">
        <title>A genome reference for cultivated species of the human gut microbiota.</title>
        <authorList>
            <person name="Zou Y."/>
            <person name="Xue W."/>
            <person name="Luo G."/>
        </authorList>
    </citation>
    <scope>NUCLEOTIDE SEQUENCE [LARGE SCALE GENOMIC DNA]</scope>
    <source>
        <strain evidence="1 2">AF43-2</strain>
    </source>
</reference>
<evidence type="ECO:0000313" key="2">
    <source>
        <dbReference type="Proteomes" id="UP000284562"/>
    </source>
</evidence>
<dbReference type="EMBL" id="QRNN01000018">
    <property type="protein sequence ID" value="RHK48784.1"/>
    <property type="molecule type" value="Genomic_DNA"/>
</dbReference>
<dbReference type="InterPro" id="IPR021223">
    <property type="entry name" value="AbiGi"/>
</dbReference>
<dbReference type="AlphaFoldDB" id="A0AA92V791"/>
<accession>A0AA92V791</accession>
<protein>
    <submittedName>
        <fullName evidence="1">Uncharacterized protein</fullName>
    </submittedName>
</protein>
<dbReference type="Proteomes" id="UP000284562">
    <property type="component" value="Unassembled WGS sequence"/>
</dbReference>
<comment type="caution">
    <text evidence="1">The sequence shown here is derived from an EMBL/GenBank/DDBJ whole genome shotgun (WGS) entry which is preliminary data.</text>
</comment>
<dbReference type="Pfam" id="PF10899">
    <property type="entry name" value="AbiGi"/>
    <property type="match status" value="1"/>
</dbReference>
<name>A0AA92V791_9BACT</name>
<sequence length="273" mass="31574">MGLSSNVLWHQTKKPGLMNILKTKKLYFSYCLEDILASDHLKGIAFPMVSLCDLPLSEFGAGKWAYGNYALGFSRKWGVEKGFNPVCYCLRDSEFFTNQIDNLGKAFDSGNIDLIEKAIYPFSYMKFVEGPLLKKRYVNYRFYDEKEIRLVPPIERIGDYTYFLDDINYEKYKNKNNGSSVLGTHGVPFEYTDLKYVIVESEQNRNEVIGFFQKQHVDFSHIVILTKSQILEDIVGDNHNVELPKVDKPKVSVAQLALQLGKIWQENKNKYKQ</sequence>
<proteinExistence type="predicted"/>
<evidence type="ECO:0000313" key="1">
    <source>
        <dbReference type="EMBL" id="RHK48784.1"/>
    </source>
</evidence>
<organism evidence="1 2">
    <name type="scientific">Segatella copri</name>
    <dbReference type="NCBI Taxonomy" id="165179"/>
    <lineage>
        <taxon>Bacteria</taxon>
        <taxon>Pseudomonadati</taxon>
        <taxon>Bacteroidota</taxon>
        <taxon>Bacteroidia</taxon>
        <taxon>Bacteroidales</taxon>
        <taxon>Prevotellaceae</taxon>
        <taxon>Segatella</taxon>
    </lineage>
</organism>